<sequence>MVSDEFRIKHFSLRHSAQREFTSSKWLAMPVFVVYRLMIAAYNLTWLIYNIYLKGAKLFIYISNWSYTLFVVYFTIATILSCIEKCNDLKKELDSASGESDKETPEDGIEMKIYDVDDDPVTTDGERDALGFGHKLLWFLHTISATGGLWVTVGYWGVPFEDGKVDADNLTKEVFSSVFVLMDTCLSLIPVRVVHFVYALLYLAVYLLFSVVYWKLGGTNTEGKPYIYKVLNYDDFKAITGVVLVVLLIVGVPLLHLFVFGITKFRDYLHKKYHERKKPYSGIYRMISIIGDN</sequence>
<feature type="transmembrane region" description="Helical" evidence="1">
    <location>
        <begin position="196"/>
        <end position="216"/>
    </location>
</feature>
<protein>
    <recommendedName>
        <fullName evidence="4">Protein rolling stone</fullName>
    </recommendedName>
</protein>
<dbReference type="EMBL" id="CALNXK010000067">
    <property type="protein sequence ID" value="CAH3141697.1"/>
    <property type="molecule type" value="Genomic_DNA"/>
</dbReference>
<feature type="transmembrane region" description="Helical" evidence="1">
    <location>
        <begin position="58"/>
        <end position="83"/>
    </location>
</feature>
<dbReference type="PANTHER" id="PTHR12242:SF45">
    <property type="entry name" value="MARVEL DOMAIN-CONTAINING PROTEIN"/>
    <property type="match status" value="1"/>
</dbReference>
<feature type="transmembrane region" description="Helical" evidence="1">
    <location>
        <begin position="26"/>
        <end position="52"/>
    </location>
</feature>
<dbReference type="Pfam" id="PF21534">
    <property type="entry name" value="Rost"/>
    <property type="match status" value="1"/>
</dbReference>
<reference evidence="2 3" key="1">
    <citation type="submission" date="2022-05" db="EMBL/GenBank/DDBJ databases">
        <authorList>
            <consortium name="Genoscope - CEA"/>
            <person name="William W."/>
        </authorList>
    </citation>
    <scope>NUCLEOTIDE SEQUENCE [LARGE SCALE GENOMIC DNA]</scope>
</reference>
<evidence type="ECO:0008006" key="4">
    <source>
        <dbReference type="Google" id="ProtNLM"/>
    </source>
</evidence>
<gene>
    <name evidence="2" type="ORF">PLOB_00041902</name>
</gene>
<dbReference type="InterPro" id="IPR049352">
    <property type="entry name" value="Rost"/>
</dbReference>
<feature type="transmembrane region" description="Helical" evidence="1">
    <location>
        <begin position="170"/>
        <end position="189"/>
    </location>
</feature>
<keyword evidence="3" id="KW-1185">Reference proteome</keyword>
<keyword evidence="1" id="KW-1133">Transmembrane helix</keyword>
<evidence type="ECO:0000313" key="3">
    <source>
        <dbReference type="Proteomes" id="UP001159405"/>
    </source>
</evidence>
<proteinExistence type="predicted"/>
<name>A0ABN8PDL4_9CNID</name>
<feature type="transmembrane region" description="Helical" evidence="1">
    <location>
        <begin position="236"/>
        <end position="262"/>
    </location>
</feature>
<keyword evidence="1" id="KW-0812">Transmembrane</keyword>
<feature type="transmembrane region" description="Helical" evidence="1">
    <location>
        <begin position="136"/>
        <end position="158"/>
    </location>
</feature>
<dbReference type="Proteomes" id="UP001159405">
    <property type="component" value="Unassembled WGS sequence"/>
</dbReference>
<dbReference type="PANTHER" id="PTHR12242">
    <property type="entry name" value="OS02G0130600 PROTEIN-RELATED"/>
    <property type="match status" value="1"/>
</dbReference>
<organism evidence="2 3">
    <name type="scientific">Porites lobata</name>
    <dbReference type="NCBI Taxonomy" id="104759"/>
    <lineage>
        <taxon>Eukaryota</taxon>
        <taxon>Metazoa</taxon>
        <taxon>Cnidaria</taxon>
        <taxon>Anthozoa</taxon>
        <taxon>Hexacorallia</taxon>
        <taxon>Scleractinia</taxon>
        <taxon>Fungiina</taxon>
        <taxon>Poritidae</taxon>
        <taxon>Porites</taxon>
    </lineage>
</organism>
<evidence type="ECO:0000256" key="1">
    <source>
        <dbReference type="SAM" id="Phobius"/>
    </source>
</evidence>
<evidence type="ECO:0000313" key="2">
    <source>
        <dbReference type="EMBL" id="CAH3141697.1"/>
    </source>
</evidence>
<comment type="caution">
    <text evidence="2">The sequence shown here is derived from an EMBL/GenBank/DDBJ whole genome shotgun (WGS) entry which is preliminary data.</text>
</comment>
<accession>A0ABN8PDL4</accession>
<keyword evidence="1" id="KW-0472">Membrane</keyword>